<dbReference type="AlphaFoldDB" id="A0AAD7W4W3"/>
<comment type="caution">
    <text evidence="2">The sequence shown here is derived from an EMBL/GenBank/DDBJ whole genome shotgun (WGS) entry which is preliminary data.</text>
</comment>
<dbReference type="EMBL" id="JAINUG010000284">
    <property type="protein sequence ID" value="KAJ8383862.1"/>
    <property type="molecule type" value="Genomic_DNA"/>
</dbReference>
<dbReference type="Proteomes" id="UP001221898">
    <property type="component" value="Unassembled WGS sequence"/>
</dbReference>
<evidence type="ECO:0000256" key="1">
    <source>
        <dbReference type="SAM" id="MobiDB-lite"/>
    </source>
</evidence>
<evidence type="ECO:0000313" key="3">
    <source>
        <dbReference type="Proteomes" id="UP001221898"/>
    </source>
</evidence>
<protein>
    <submittedName>
        <fullName evidence="2">Uncharacterized protein</fullName>
    </submittedName>
</protein>
<accession>A0AAD7W4W3</accession>
<gene>
    <name evidence="2" type="ORF">AAFF_G00214320</name>
</gene>
<feature type="region of interest" description="Disordered" evidence="1">
    <location>
        <begin position="1"/>
        <end position="94"/>
    </location>
</feature>
<keyword evidence="3" id="KW-1185">Reference proteome</keyword>
<evidence type="ECO:0000313" key="2">
    <source>
        <dbReference type="EMBL" id="KAJ8383862.1"/>
    </source>
</evidence>
<organism evidence="2 3">
    <name type="scientific">Aldrovandia affinis</name>
    <dbReference type="NCBI Taxonomy" id="143900"/>
    <lineage>
        <taxon>Eukaryota</taxon>
        <taxon>Metazoa</taxon>
        <taxon>Chordata</taxon>
        <taxon>Craniata</taxon>
        <taxon>Vertebrata</taxon>
        <taxon>Euteleostomi</taxon>
        <taxon>Actinopterygii</taxon>
        <taxon>Neopterygii</taxon>
        <taxon>Teleostei</taxon>
        <taxon>Notacanthiformes</taxon>
        <taxon>Halosauridae</taxon>
        <taxon>Aldrovandia</taxon>
    </lineage>
</organism>
<feature type="compositionally biased region" description="Acidic residues" evidence="1">
    <location>
        <begin position="64"/>
        <end position="94"/>
    </location>
</feature>
<proteinExistence type="predicted"/>
<name>A0AAD7W4W3_9TELE</name>
<reference evidence="2" key="1">
    <citation type="journal article" date="2023" name="Science">
        <title>Genome structures resolve the early diversification of teleost fishes.</title>
        <authorList>
            <person name="Parey E."/>
            <person name="Louis A."/>
            <person name="Montfort J."/>
            <person name="Bouchez O."/>
            <person name="Roques C."/>
            <person name="Iampietro C."/>
            <person name="Lluch J."/>
            <person name="Castinel A."/>
            <person name="Donnadieu C."/>
            <person name="Desvignes T."/>
            <person name="Floi Bucao C."/>
            <person name="Jouanno E."/>
            <person name="Wen M."/>
            <person name="Mejri S."/>
            <person name="Dirks R."/>
            <person name="Jansen H."/>
            <person name="Henkel C."/>
            <person name="Chen W.J."/>
            <person name="Zahm M."/>
            <person name="Cabau C."/>
            <person name="Klopp C."/>
            <person name="Thompson A.W."/>
            <person name="Robinson-Rechavi M."/>
            <person name="Braasch I."/>
            <person name="Lecointre G."/>
            <person name="Bobe J."/>
            <person name="Postlethwait J.H."/>
            <person name="Berthelot C."/>
            <person name="Roest Crollius H."/>
            <person name="Guiguen Y."/>
        </authorList>
    </citation>
    <scope>NUCLEOTIDE SEQUENCE</scope>
    <source>
        <strain evidence="2">NC1722</strain>
    </source>
</reference>
<sequence>MVTTEPEVSEATRVTDCGLRPARDHGIVTVSTGRSPAPSHNGDIPRDQPPTAGSLNKGGACSQGEEEEEEEDEYEEEDEEEEEEFDEEEQEEEQTLMTLLSEIVFLNQPVKGGGSGLPEDSE</sequence>